<dbReference type="Proteomes" id="UP001266305">
    <property type="component" value="Unassembled WGS sequence"/>
</dbReference>
<comment type="caution">
    <text evidence="2">The sequence shown here is derived from an EMBL/GenBank/DDBJ whole genome shotgun (WGS) entry which is preliminary data.</text>
</comment>
<feature type="region of interest" description="Disordered" evidence="1">
    <location>
        <begin position="158"/>
        <end position="210"/>
    </location>
</feature>
<feature type="compositionally biased region" description="Pro residues" evidence="1">
    <location>
        <begin position="196"/>
        <end position="205"/>
    </location>
</feature>
<name>A0ABQ9ULQ1_SAGOE</name>
<proteinExistence type="predicted"/>
<gene>
    <name evidence="2" type="ORF">P7K49_022643</name>
</gene>
<dbReference type="EMBL" id="JASSZA010000011">
    <property type="protein sequence ID" value="KAK2097192.1"/>
    <property type="molecule type" value="Genomic_DNA"/>
</dbReference>
<evidence type="ECO:0000256" key="1">
    <source>
        <dbReference type="SAM" id="MobiDB-lite"/>
    </source>
</evidence>
<keyword evidence="3" id="KW-1185">Reference proteome</keyword>
<organism evidence="2 3">
    <name type="scientific">Saguinus oedipus</name>
    <name type="common">Cotton-top tamarin</name>
    <name type="synonym">Oedipomidas oedipus</name>
    <dbReference type="NCBI Taxonomy" id="9490"/>
    <lineage>
        <taxon>Eukaryota</taxon>
        <taxon>Metazoa</taxon>
        <taxon>Chordata</taxon>
        <taxon>Craniata</taxon>
        <taxon>Vertebrata</taxon>
        <taxon>Euteleostomi</taxon>
        <taxon>Mammalia</taxon>
        <taxon>Eutheria</taxon>
        <taxon>Euarchontoglires</taxon>
        <taxon>Primates</taxon>
        <taxon>Haplorrhini</taxon>
        <taxon>Platyrrhini</taxon>
        <taxon>Cebidae</taxon>
        <taxon>Callitrichinae</taxon>
        <taxon>Saguinus</taxon>
    </lineage>
</organism>
<evidence type="ECO:0000313" key="3">
    <source>
        <dbReference type="Proteomes" id="UP001266305"/>
    </source>
</evidence>
<protein>
    <submittedName>
        <fullName evidence="2">Uncharacterized protein</fullName>
    </submittedName>
</protein>
<accession>A0ABQ9ULQ1</accession>
<reference evidence="2 3" key="1">
    <citation type="submission" date="2023-05" db="EMBL/GenBank/DDBJ databases">
        <title>B98-5 Cell Line De Novo Hybrid Assembly: An Optical Mapping Approach.</title>
        <authorList>
            <person name="Kananen K."/>
            <person name="Auerbach J.A."/>
            <person name="Kautto E."/>
            <person name="Blachly J.S."/>
        </authorList>
    </citation>
    <scope>NUCLEOTIDE SEQUENCE [LARGE SCALE GENOMIC DNA]</scope>
    <source>
        <strain evidence="2">B95-8</strain>
        <tissue evidence="2">Cell line</tissue>
    </source>
</reference>
<evidence type="ECO:0000313" key="2">
    <source>
        <dbReference type="EMBL" id="KAK2097192.1"/>
    </source>
</evidence>
<sequence>MPLVSSPGTSLGWEALLSCMELEERAGASSPGHGRVGWASSESRQLQQGLPHPMWLCGVCGRGGFLAAALEREGVSAPSRELQPVESMNRLEHGVPPTPVTPFTSCCRGGRPMRWGCARAGVGADTGTRCSLEAVPVRDVRPRAGRARVLAARGAVCGRGGQAGDSVTRPKRGADPSGRSGPAGAERSRPQSSPSRPRPPTPAPGPALWTGARCCSSSRSRCVAGWSGELVPPPMRPSCR</sequence>